<feature type="region of interest" description="Disordered" evidence="4">
    <location>
        <begin position="26"/>
        <end position="55"/>
    </location>
</feature>
<organism evidence="5 6">
    <name type="scientific">Marinobacterium nitratireducens</name>
    <dbReference type="NCBI Taxonomy" id="518897"/>
    <lineage>
        <taxon>Bacteria</taxon>
        <taxon>Pseudomonadati</taxon>
        <taxon>Pseudomonadota</taxon>
        <taxon>Gammaproteobacteria</taxon>
        <taxon>Oceanospirillales</taxon>
        <taxon>Oceanospirillaceae</taxon>
        <taxon>Marinobacterium</taxon>
    </lineage>
</organism>
<evidence type="ECO:0000256" key="3">
    <source>
        <dbReference type="ARBA" id="ARBA00023136"/>
    </source>
</evidence>
<evidence type="ECO:0000256" key="2">
    <source>
        <dbReference type="ARBA" id="ARBA00022519"/>
    </source>
</evidence>
<keyword evidence="6" id="KW-1185">Reference proteome</keyword>
<evidence type="ECO:0000313" key="5">
    <source>
        <dbReference type="EMBL" id="GGO81069.1"/>
    </source>
</evidence>
<sequence>MSTTTNVEQALDRFIERALSVQMEQSGRLPHQPYDPEWPSDCYQAPATPGQQTAWRPVRQCTASDLFERIGAALDQDIHPDIVSFYNRYWSDPLPARRSEGMLSLLQLWNPEDGERLRANLIGHALNQRRRKRPLSLFFACVEEDEDLFISLDNCNGSIWLESVRRGPLRQLDSSLAAFIDSLEPVATPDQE</sequence>
<evidence type="ECO:0000256" key="1">
    <source>
        <dbReference type="ARBA" id="ARBA00022475"/>
    </source>
</evidence>
<dbReference type="Pfam" id="PF07348">
    <property type="entry name" value="Syd"/>
    <property type="match status" value="1"/>
</dbReference>
<evidence type="ECO:0000313" key="6">
    <source>
        <dbReference type="Proteomes" id="UP000599578"/>
    </source>
</evidence>
<dbReference type="Gene3D" id="3.40.1580.20">
    <property type="entry name" value="Syd protein"/>
    <property type="match status" value="1"/>
</dbReference>
<dbReference type="CDD" id="cd16323">
    <property type="entry name" value="Syd"/>
    <property type="match status" value="1"/>
</dbReference>
<reference evidence="5 6" key="1">
    <citation type="journal article" date="2014" name="Int. J. Syst. Evol. Microbiol.">
        <title>Complete genome sequence of Corynebacterium casei LMG S-19264T (=DSM 44701T), isolated from a smear-ripened cheese.</title>
        <authorList>
            <consortium name="US DOE Joint Genome Institute (JGI-PGF)"/>
            <person name="Walter F."/>
            <person name="Albersmeier A."/>
            <person name="Kalinowski J."/>
            <person name="Ruckert C."/>
        </authorList>
    </citation>
    <scope>NUCLEOTIDE SEQUENCE [LARGE SCALE GENOMIC DNA]</scope>
    <source>
        <strain evidence="5 6">CGMCC 1.7286</strain>
    </source>
</reference>
<accession>A0A917ZFI7</accession>
<name>A0A917ZFI7_9GAMM</name>
<gene>
    <name evidence="5" type="primary">syd</name>
    <name evidence="5" type="ORF">GCM10011348_19230</name>
</gene>
<dbReference type="AlphaFoldDB" id="A0A917ZFI7"/>
<comment type="caution">
    <text evidence="5">The sequence shown here is derived from an EMBL/GenBank/DDBJ whole genome shotgun (WGS) entry which is preliminary data.</text>
</comment>
<dbReference type="Proteomes" id="UP000599578">
    <property type="component" value="Unassembled WGS sequence"/>
</dbReference>
<keyword evidence="3" id="KW-0472">Membrane</keyword>
<evidence type="ECO:0000256" key="4">
    <source>
        <dbReference type="SAM" id="MobiDB-lite"/>
    </source>
</evidence>
<protein>
    <submittedName>
        <fullName evidence="5">Protein Syd</fullName>
    </submittedName>
</protein>
<keyword evidence="2" id="KW-0997">Cell inner membrane</keyword>
<dbReference type="EMBL" id="BMLT01000004">
    <property type="protein sequence ID" value="GGO81069.1"/>
    <property type="molecule type" value="Genomic_DNA"/>
</dbReference>
<dbReference type="RefSeq" id="WP_188860369.1">
    <property type="nucleotide sequence ID" value="NZ_BMLT01000004.1"/>
</dbReference>
<dbReference type="InterPro" id="IPR009948">
    <property type="entry name" value="Syd"/>
</dbReference>
<proteinExistence type="predicted"/>
<dbReference type="InterPro" id="IPR038228">
    <property type="entry name" value="Syd_sf"/>
</dbReference>
<dbReference type="GO" id="GO:0009898">
    <property type="term" value="C:cytoplasmic side of plasma membrane"/>
    <property type="evidence" value="ECO:0007669"/>
    <property type="project" value="InterPro"/>
</dbReference>
<keyword evidence="1" id="KW-1003">Cell membrane</keyword>